<proteinExistence type="predicted"/>
<dbReference type="Proteomes" id="UP001054821">
    <property type="component" value="Chromosome 5"/>
</dbReference>
<dbReference type="InterPro" id="IPR058580">
    <property type="entry name" value="DUF2828"/>
</dbReference>
<keyword evidence="4" id="KW-1185">Reference proteome</keyword>
<feature type="domain" description="DUF2828" evidence="1">
    <location>
        <begin position="343"/>
        <end position="403"/>
    </location>
</feature>
<dbReference type="InterPro" id="IPR056690">
    <property type="entry name" value="DUF7788"/>
</dbReference>
<evidence type="ECO:0000259" key="2">
    <source>
        <dbReference type="Pfam" id="PF25043"/>
    </source>
</evidence>
<comment type="caution">
    <text evidence="3">The sequence shown here is derived from an EMBL/GenBank/DDBJ whole genome shotgun (WGS) entry which is preliminary data.</text>
</comment>
<feature type="domain" description="DUF2828" evidence="1">
    <location>
        <begin position="195"/>
        <end position="324"/>
    </location>
</feature>
<dbReference type="InterPro" id="IPR011205">
    <property type="entry name" value="UCP015417_vWA"/>
</dbReference>
<feature type="domain" description="DUF2828" evidence="1">
    <location>
        <begin position="69"/>
        <end position="173"/>
    </location>
</feature>
<dbReference type="PANTHER" id="PTHR31373:SF17">
    <property type="entry name" value="OS06G0652100 PROTEIN"/>
    <property type="match status" value="1"/>
</dbReference>
<gene>
    <name evidence="3" type="ORF">L3X38_029718</name>
</gene>
<protein>
    <submittedName>
        <fullName evidence="3">Uncharacterized protein</fullName>
    </submittedName>
</protein>
<sequence>MKKPVPVYYTTSVLLKACRSNHVVGKADIPPPPPQIQLPTPTTLVGPPLLSRLTANNCNDGSNKNHIPNPCLRLFFDIKPPAYWRGTPRFSDDYLQQLLPQAWSHNPLTTLKLIFNLSHRRGKFDEQAFYTAAYWLYQYHPKTLACNVAAIAASFGIFADLLQILYGTLQGKDQLPSPLYYPPITKGIGGRTWTSKRREKILSMEKKAVERYQLDPNYRLLHDAVSDIYALCLKSDIQSLKNHRITSFDEPECLEITMAADFFPHIDSSYDRATLLCESIAKKVFRPGGGVESEEADDDNAYRVRKRLWKEILVPLNKALATPAYTRGNKWGYDPGFKPEPCAVEAYLEDVVKAGKSKIKAGALLPNEIIGYLKRRMDNDDDDVHDLMAAADLQWKTMVEDIYLKQGKFKKCFVVCDVGSNNEMSVGLGLLLSQLSEEPWNGKVITYNENPRLVSIQGDDLKSKYEFMTTKLGPWDVEVNFEKVFDLILKVAVDENLKPEQMIERVYVFTPSSGAYNRWETSDFEAMQSKFKEKGYGDVVPHIVYWNIRTRMSVLEMPNTQPGLGFTMLSGFVNNNLVNFFLDNGGDFGPEHAMEAAISGQDYQNLVIVD</sequence>
<dbReference type="EMBL" id="JAJFAZ020000005">
    <property type="protein sequence ID" value="KAI5330320.1"/>
    <property type="molecule type" value="Genomic_DNA"/>
</dbReference>
<dbReference type="AlphaFoldDB" id="A0AAD4VS54"/>
<evidence type="ECO:0000259" key="1">
    <source>
        <dbReference type="Pfam" id="PF11443"/>
    </source>
</evidence>
<reference evidence="3 4" key="1">
    <citation type="journal article" date="2022" name="G3 (Bethesda)">
        <title>Whole-genome sequence and methylome profiling of the almond [Prunus dulcis (Mill.) D.A. Webb] cultivar 'Nonpareil'.</title>
        <authorList>
            <person name="D'Amico-Willman K.M."/>
            <person name="Ouma W.Z."/>
            <person name="Meulia T."/>
            <person name="Sideli G.M."/>
            <person name="Gradziel T.M."/>
            <person name="Fresnedo-Ramirez J."/>
        </authorList>
    </citation>
    <scope>NUCLEOTIDE SEQUENCE [LARGE SCALE GENOMIC DNA]</scope>
    <source>
        <strain evidence="3">Clone GOH B32 T37-40</strain>
    </source>
</reference>
<evidence type="ECO:0000313" key="4">
    <source>
        <dbReference type="Proteomes" id="UP001054821"/>
    </source>
</evidence>
<dbReference type="Pfam" id="PF11443">
    <property type="entry name" value="DUF2828"/>
    <property type="match status" value="3"/>
</dbReference>
<dbReference type="PIRSF" id="PIRSF015417">
    <property type="entry name" value="T31B5_30_vWA"/>
    <property type="match status" value="1"/>
</dbReference>
<dbReference type="Pfam" id="PF25043">
    <property type="entry name" value="DUF7788"/>
    <property type="match status" value="1"/>
</dbReference>
<accession>A0AAD4VS54</accession>
<dbReference type="PANTHER" id="PTHR31373">
    <property type="entry name" value="OS06G0652100 PROTEIN"/>
    <property type="match status" value="1"/>
</dbReference>
<organism evidence="3 4">
    <name type="scientific">Prunus dulcis</name>
    <name type="common">Almond</name>
    <name type="synonym">Amygdalus dulcis</name>
    <dbReference type="NCBI Taxonomy" id="3755"/>
    <lineage>
        <taxon>Eukaryota</taxon>
        <taxon>Viridiplantae</taxon>
        <taxon>Streptophyta</taxon>
        <taxon>Embryophyta</taxon>
        <taxon>Tracheophyta</taxon>
        <taxon>Spermatophyta</taxon>
        <taxon>Magnoliopsida</taxon>
        <taxon>eudicotyledons</taxon>
        <taxon>Gunneridae</taxon>
        <taxon>Pentapetalae</taxon>
        <taxon>rosids</taxon>
        <taxon>fabids</taxon>
        <taxon>Rosales</taxon>
        <taxon>Rosaceae</taxon>
        <taxon>Amygdaloideae</taxon>
        <taxon>Amygdaleae</taxon>
        <taxon>Prunus</taxon>
    </lineage>
</organism>
<evidence type="ECO:0000313" key="3">
    <source>
        <dbReference type="EMBL" id="KAI5330320.1"/>
    </source>
</evidence>
<name>A0AAD4VS54_PRUDU</name>
<feature type="domain" description="DUF7788" evidence="2">
    <location>
        <begin position="420"/>
        <end position="590"/>
    </location>
</feature>